<evidence type="ECO:0000313" key="8">
    <source>
        <dbReference type="Proteomes" id="UP000054226"/>
    </source>
</evidence>
<dbReference type="Proteomes" id="UP000054226">
    <property type="component" value="Unassembled WGS sequence"/>
</dbReference>
<dbReference type="GO" id="GO:0005506">
    <property type="term" value="F:iron ion binding"/>
    <property type="evidence" value="ECO:0007669"/>
    <property type="project" value="InterPro"/>
</dbReference>
<comment type="caution">
    <text evidence="7">The sequence shown here is derived from an EMBL/GenBank/DDBJ whole genome shotgun (WGS) entry which is preliminary data.</text>
</comment>
<dbReference type="OrthoDB" id="5290182at2"/>
<dbReference type="PRINTS" id="PR00465">
    <property type="entry name" value="EP450IV"/>
</dbReference>
<keyword evidence="6" id="KW-0560">Oxidoreductase</keyword>
<comment type="cofactor">
    <cofactor evidence="1 5">
        <name>heme</name>
        <dbReference type="ChEBI" id="CHEBI:30413"/>
    </cofactor>
</comment>
<evidence type="ECO:0000256" key="5">
    <source>
        <dbReference type="PIRSR" id="PIRSR602403-1"/>
    </source>
</evidence>
<reference evidence="7 8" key="1">
    <citation type="journal article" date="2013" name="Genome Announc.">
        <title>Draft Genome Sequence of Amycolatopsis decaplanina Strain DSM 44594T.</title>
        <authorList>
            <person name="Kaur N."/>
            <person name="Kumar S."/>
            <person name="Bala M."/>
            <person name="Raghava G.P."/>
            <person name="Mayilraj S."/>
        </authorList>
    </citation>
    <scope>NUCLEOTIDE SEQUENCE [LARGE SCALE GENOMIC DNA]</scope>
    <source>
        <strain evidence="7 8">DSM 44594</strain>
    </source>
</reference>
<feature type="binding site" description="axial binding residue" evidence="5">
    <location>
        <position position="361"/>
    </location>
    <ligand>
        <name>heme</name>
        <dbReference type="ChEBI" id="CHEBI:30413"/>
    </ligand>
    <ligandPart>
        <name>Fe</name>
        <dbReference type="ChEBI" id="CHEBI:18248"/>
    </ligandPart>
</feature>
<evidence type="ECO:0000313" key="7">
    <source>
        <dbReference type="EMBL" id="EME55846.1"/>
    </source>
</evidence>
<gene>
    <name evidence="7" type="ORF">H074_24100</name>
</gene>
<dbReference type="GO" id="GO:0016705">
    <property type="term" value="F:oxidoreductase activity, acting on paired donors, with incorporation or reduction of molecular oxygen"/>
    <property type="evidence" value="ECO:0007669"/>
    <property type="project" value="InterPro"/>
</dbReference>
<organism evidence="7 8">
    <name type="scientific">Amycolatopsis decaplanina DSM 44594</name>
    <dbReference type="NCBI Taxonomy" id="1284240"/>
    <lineage>
        <taxon>Bacteria</taxon>
        <taxon>Bacillati</taxon>
        <taxon>Actinomycetota</taxon>
        <taxon>Actinomycetes</taxon>
        <taxon>Pseudonocardiales</taxon>
        <taxon>Pseudonocardiaceae</taxon>
        <taxon>Amycolatopsis</taxon>
    </lineage>
</organism>
<dbReference type="InterPro" id="IPR050121">
    <property type="entry name" value="Cytochrome_P450_monoxygenase"/>
</dbReference>
<keyword evidence="3 5" id="KW-0479">Metal-binding</keyword>
<keyword evidence="5 6" id="KW-0349">Heme</keyword>
<dbReference type="PRINTS" id="PR00385">
    <property type="entry name" value="P450"/>
</dbReference>
<dbReference type="GO" id="GO:0020037">
    <property type="term" value="F:heme binding"/>
    <property type="evidence" value="ECO:0007669"/>
    <property type="project" value="InterPro"/>
</dbReference>
<proteinExistence type="inferred from homology"/>
<name>M2X491_9PSEU</name>
<dbReference type="InterPro" id="IPR036396">
    <property type="entry name" value="Cyt_P450_sf"/>
</dbReference>
<evidence type="ECO:0000256" key="3">
    <source>
        <dbReference type="ARBA" id="ARBA00022723"/>
    </source>
</evidence>
<dbReference type="SUPFAM" id="SSF48264">
    <property type="entry name" value="Cytochrome P450"/>
    <property type="match status" value="1"/>
</dbReference>
<evidence type="ECO:0000256" key="6">
    <source>
        <dbReference type="RuleBase" id="RU000461"/>
    </source>
</evidence>
<comment type="similarity">
    <text evidence="2 6">Belongs to the cytochrome P450 family.</text>
</comment>
<dbReference type="InterPro" id="IPR001128">
    <property type="entry name" value="Cyt_P450"/>
</dbReference>
<dbReference type="PANTHER" id="PTHR24305">
    <property type="entry name" value="CYTOCHROME P450"/>
    <property type="match status" value="1"/>
</dbReference>
<accession>M2X491</accession>
<keyword evidence="6" id="KW-0503">Monooxygenase</keyword>
<dbReference type="GO" id="GO:0004497">
    <property type="term" value="F:monooxygenase activity"/>
    <property type="evidence" value="ECO:0007669"/>
    <property type="project" value="UniProtKB-KW"/>
</dbReference>
<dbReference type="InterPro" id="IPR002403">
    <property type="entry name" value="Cyt_P450_E_grp-IV"/>
</dbReference>
<keyword evidence="4 5" id="KW-0408">Iron</keyword>
<dbReference type="AlphaFoldDB" id="M2X491"/>
<protein>
    <submittedName>
        <fullName evidence="7">Cytochrome P450 hydroxylase</fullName>
    </submittedName>
</protein>
<keyword evidence="8" id="KW-1185">Reference proteome</keyword>
<evidence type="ECO:0000256" key="1">
    <source>
        <dbReference type="ARBA" id="ARBA00001971"/>
    </source>
</evidence>
<dbReference type="Gene3D" id="1.10.630.10">
    <property type="entry name" value="Cytochrome P450"/>
    <property type="match status" value="1"/>
</dbReference>
<dbReference type="EMBL" id="AOHO01000065">
    <property type="protein sequence ID" value="EME55846.1"/>
    <property type="molecule type" value="Genomic_DNA"/>
</dbReference>
<evidence type="ECO:0000256" key="2">
    <source>
        <dbReference type="ARBA" id="ARBA00010617"/>
    </source>
</evidence>
<dbReference type="InterPro" id="IPR017972">
    <property type="entry name" value="Cyt_P450_CS"/>
</dbReference>
<dbReference type="Pfam" id="PF00067">
    <property type="entry name" value="p450"/>
    <property type="match status" value="1"/>
</dbReference>
<evidence type="ECO:0000256" key="4">
    <source>
        <dbReference type="ARBA" id="ARBA00023004"/>
    </source>
</evidence>
<dbReference type="CDD" id="cd00302">
    <property type="entry name" value="cytochrome_P450"/>
    <property type="match status" value="1"/>
</dbReference>
<sequence>MGNHYDYERDRPGFLRDCQRRYGDVFRFGPNAVVLADPELIHQILSDTGTAFTMATRPGQDVTELIEDEHIWMQARRRSAQSLGRRVLSAHGARLRRTFAAGFAAVAGQTIDVPKAAQELCGRAAVDFCLHDAAESVAPAAAMLNRLALADIERPRRASGWLHLPWQRRLRASDRDTLEMLTRTVLARQSHPQPATPRDMLDVLLAPGNRRPMTTREIARLLRLVLSASHGVPGAALSWIVHELSARPPILTDVRAESGALPELVDTANSRLMPFTRAVVLEVLRLRPPTWLLGRTAAQPTMLGRWALRPGERVLFSPYLVHRDPRWWKRPDEFNPHRWLAADPPHTARAYFPFGAGPRVCLGAQLGLLQLMIATAQLAAGYDLEPVDATEMVPHFGALLVPVGLQARLRPSHDPQLQHEI</sequence>
<dbReference type="RefSeq" id="WP_007032655.1">
    <property type="nucleotide sequence ID" value="NZ_AOHO01000065.1"/>
</dbReference>
<dbReference type="PROSITE" id="PS00086">
    <property type="entry name" value="CYTOCHROME_P450"/>
    <property type="match status" value="1"/>
</dbReference>
<dbReference type="PANTHER" id="PTHR24305:SF166">
    <property type="entry name" value="CYTOCHROME P450 12A4, MITOCHONDRIAL-RELATED"/>
    <property type="match status" value="1"/>
</dbReference>